<evidence type="ECO:0000256" key="5">
    <source>
        <dbReference type="ARBA" id="ARBA00022989"/>
    </source>
</evidence>
<feature type="transmembrane region" description="Helical" evidence="7">
    <location>
        <begin position="154"/>
        <end position="172"/>
    </location>
</feature>
<proteinExistence type="predicted"/>
<dbReference type="RefSeq" id="WP_260978737.1">
    <property type="nucleotide sequence ID" value="NZ_JAODBU010000007.1"/>
</dbReference>
<dbReference type="InterPro" id="IPR000326">
    <property type="entry name" value="PAP2/HPO"/>
</dbReference>
<dbReference type="SUPFAM" id="SSF48317">
    <property type="entry name" value="Acid phosphatase/Vanadium-dependent haloperoxidase"/>
    <property type="match status" value="1"/>
</dbReference>
<evidence type="ECO:0000256" key="1">
    <source>
        <dbReference type="ARBA" id="ARBA00004651"/>
    </source>
</evidence>
<sequence length="184" mass="20427">MIDKLLDIDGNILLWIQDNIRNDILTPIVKFITSLGNAGMIWIAITLILLIFKKTRKLGGICALSLISSLVINNFILKNLVARVRPYNQISALNLIIEKQKDWSFPSGHTGSSFACAWAIFRNAPKKYGVPTLILAILIALSRLYVGVHFPSDVLAGVVTGILSSYVGQFLFEKISEKIKTDKQ</sequence>
<feature type="transmembrane region" description="Helical" evidence="7">
    <location>
        <begin position="128"/>
        <end position="148"/>
    </location>
</feature>
<dbReference type="Pfam" id="PF01569">
    <property type="entry name" value="PAP2"/>
    <property type="match status" value="1"/>
</dbReference>
<evidence type="ECO:0000313" key="10">
    <source>
        <dbReference type="Proteomes" id="UP001431199"/>
    </source>
</evidence>
<organism evidence="9 10">
    <name type="scientific">Eubacterium album</name>
    <dbReference type="NCBI Taxonomy" id="2978477"/>
    <lineage>
        <taxon>Bacteria</taxon>
        <taxon>Bacillati</taxon>
        <taxon>Bacillota</taxon>
        <taxon>Clostridia</taxon>
        <taxon>Eubacteriales</taxon>
        <taxon>Eubacteriaceae</taxon>
        <taxon>Eubacterium</taxon>
    </lineage>
</organism>
<dbReference type="PANTHER" id="PTHR14969:SF62">
    <property type="entry name" value="DECAPRENYLPHOSPHORYL-5-PHOSPHORIBOSE PHOSPHATASE RV3807C-RELATED"/>
    <property type="match status" value="1"/>
</dbReference>
<evidence type="ECO:0000256" key="6">
    <source>
        <dbReference type="ARBA" id="ARBA00023136"/>
    </source>
</evidence>
<dbReference type="Proteomes" id="UP001431199">
    <property type="component" value="Unassembled WGS sequence"/>
</dbReference>
<comment type="subcellular location">
    <subcellularLocation>
        <location evidence="1">Cell membrane</location>
        <topology evidence="1">Multi-pass membrane protein</topology>
    </subcellularLocation>
</comment>
<feature type="domain" description="Phosphatidic acid phosphatase type 2/haloperoxidase" evidence="8">
    <location>
        <begin position="58"/>
        <end position="169"/>
    </location>
</feature>
<feature type="transmembrane region" description="Helical" evidence="7">
    <location>
        <begin position="31"/>
        <end position="51"/>
    </location>
</feature>
<evidence type="ECO:0000313" key="9">
    <source>
        <dbReference type="EMBL" id="MCT7399118.1"/>
    </source>
</evidence>
<comment type="caution">
    <text evidence="9">The sequence shown here is derived from an EMBL/GenBank/DDBJ whole genome shotgun (WGS) entry which is preliminary data.</text>
</comment>
<keyword evidence="10" id="KW-1185">Reference proteome</keyword>
<evidence type="ECO:0000256" key="4">
    <source>
        <dbReference type="ARBA" id="ARBA00022801"/>
    </source>
</evidence>
<evidence type="ECO:0000259" key="8">
    <source>
        <dbReference type="SMART" id="SM00014"/>
    </source>
</evidence>
<dbReference type="InterPro" id="IPR036938">
    <property type="entry name" value="PAP2/HPO_sf"/>
</dbReference>
<keyword evidence="2" id="KW-1003">Cell membrane</keyword>
<dbReference type="SMART" id="SM00014">
    <property type="entry name" value="acidPPc"/>
    <property type="match status" value="1"/>
</dbReference>
<evidence type="ECO:0000256" key="3">
    <source>
        <dbReference type="ARBA" id="ARBA00022692"/>
    </source>
</evidence>
<feature type="transmembrane region" description="Helical" evidence="7">
    <location>
        <begin position="58"/>
        <end position="77"/>
    </location>
</feature>
<keyword evidence="4" id="KW-0378">Hydrolase</keyword>
<gene>
    <name evidence="9" type="ORF">N5B56_08490</name>
</gene>
<keyword evidence="6 7" id="KW-0472">Membrane</keyword>
<reference evidence="9" key="1">
    <citation type="submission" date="2022-09" db="EMBL/GenBank/DDBJ databases">
        <title>Eubacterium sp. LFL-14 isolated from human feces.</title>
        <authorList>
            <person name="Liu F."/>
        </authorList>
    </citation>
    <scope>NUCLEOTIDE SEQUENCE</scope>
    <source>
        <strain evidence="9">LFL-14</strain>
    </source>
</reference>
<evidence type="ECO:0000256" key="2">
    <source>
        <dbReference type="ARBA" id="ARBA00022475"/>
    </source>
</evidence>
<keyword evidence="3 7" id="KW-0812">Transmembrane</keyword>
<dbReference type="PANTHER" id="PTHR14969">
    <property type="entry name" value="SPHINGOSINE-1-PHOSPHATE PHOSPHOHYDROLASE"/>
    <property type="match status" value="1"/>
</dbReference>
<keyword evidence="5 7" id="KW-1133">Transmembrane helix</keyword>
<dbReference type="Gene3D" id="1.20.144.10">
    <property type="entry name" value="Phosphatidic acid phosphatase type 2/haloperoxidase"/>
    <property type="match status" value="2"/>
</dbReference>
<protein>
    <submittedName>
        <fullName evidence="9">Phosphatase PAP2 family protein</fullName>
    </submittedName>
</protein>
<evidence type="ECO:0000256" key="7">
    <source>
        <dbReference type="SAM" id="Phobius"/>
    </source>
</evidence>
<dbReference type="EMBL" id="JAODBU010000007">
    <property type="protein sequence ID" value="MCT7399118.1"/>
    <property type="molecule type" value="Genomic_DNA"/>
</dbReference>
<name>A0ABT2M0R8_9FIRM</name>
<accession>A0ABT2M0R8</accession>